<feature type="chain" id="PRO_5047502566" evidence="2">
    <location>
        <begin position="25"/>
        <end position="214"/>
    </location>
</feature>
<feature type="region of interest" description="Disordered" evidence="1">
    <location>
        <begin position="31"/>
        <end position="67"/>
    </location>
</feature>
<feature type="signal peptide" evidence="2">
    <location>
        <begin position="1"/>
        <end position="24"/>
    </location>
</feature>
<feature type="region of interest" description="Disordered" evidence="1">
    <location>
        <begin position="81"/>
        <end position="103"/>
    </location>
</feature>
<evidence type="ECO:0000256" key="1">
    <source>
        <dbReference type="SAM" id="MobiDB-lite"/>
    </source>
</evidence>
<comment type="caution">
    <text evidence="3">The sequence shown here is derived from an EMBL/GenBank/DDBJ whole genome shotgun (WGS) entry which is preliminary data.</text>
</comment>
<protein>
    <submittedName>
        <fullName evidence="3">DUF3558 domain-containing protein</fullName>
    </submittedName>
</protein>
<gene>
    <name evidence="3" type="ORF">ACFSYJ_31615</name>
</gene>
<dbReference type="RefSeq" id="WP_345392150.1">
    <property type="nucleotide sequence ID" value="NZ_BAABHG010000005.1"/>
</dbReference>
<evidence type="ECO:0000313" key="3">
    <source>
        <dbReference type="EMBL" id="MFD2463197.1"/>
    </source>
</evidence>
<dbReference type="InterPro" id="IPR024520">
    <property type="entry name" value="DUF3558"/>
</dbReference>
<dbReference type="EMBL" id="JBHUKU010000020">
    <property type="protein sequence ID" value="MFD2463197.1"/>
    <property type="molecule type" value="Genomic_DNA"/>
</dbReference>
<dbReference type="PROSITE" id="PS51257">
    <property type="entry name" value="PROKAR_LIPOPROTEIN"/>
    <property type="match status" value="1"/>
</dbReference>
<keyword evidence="2" id="KW-0732">Signal</keyword>
<reference evidence="4" key="1">
    <citation type="journal article" date="2019" name="Int. J. Syst. Evol. Microbiol.">
        <title>The Global Catalogue of Microorganisms (GCM) 10K type strain sequencing project: providing services to taxonomists for standard genome sequencing and annotation.</title>
        <authorList>
            <consortium name="The Broad Institute Genomics Platform"/>
            <consortium name="The Broad Institute Genome Sequencing Center for Infectious Disease"/>
            <person name="Wu L."/>
            <person name="Ma J."/>
        </authorList>
    </citation>
    <scope>NUCLEOTIDE SEQUENCE [LARGE SCALE GENOMIC DNA]</scope>
    <source>
        <strain evidence="4">CGMCC 4.7643</strain>
    </source>
</reference>
<evidence type="ECO:0000256" key="2">
    <source>
        <dbReference type="SAM" id="SignalP"/>
    </source>
</evidence>
<dbReference type="Pfam" id="PF12079">
    <property type="entry name" value="DUF3558"/>
    <property type="match status" value="1"/>
</dbReference>
<dbReference type="Proteomes" id="UP001597419">
    <property type="component" value="Unassembled WGS sequence"/>
</dbReference>
<proteinExistence type="predicted"/>
<evidence type="ECO:0000313" key="4">
    <source>
        <dbReference type="Proteomes" id="UP001597419"/>
    </source>
</evidence>
<accession>A0ABW5GQQ6</accession>
<organism evidence="3 4">
    <name type="scientific">Amycolatopsis samaneae</name>
    <dbReference type="NCBI Taxonomy" id="664691"/>
    <lineage>
        <taxon>Bacteria</taxon>
        <taxon>Bacillati</taxon>
        <taxon>Actinomycetota</taxon>
        <taxon>Actinomycetes</taxon>
        <taxon>Pseudonocardiales</taxon>
        <taxon>Pseudonocardiaceae</taxon>
        <taxon>Amycolatopsis</taxon>
    </lineage>
</organism>
<sequence length="214" mass="21460">MIVRTSTTRLALGMAAASCCLGLAACSSQTPGTATPAPGNGKPSSAGAADPRAPKVSQPLSAASYEADPCKTVPSSLLSSLRYTNPGKVQPHDDSPEGKAGPGCGWMVGAEGLSLQVTLETGNRDIGMGGIAGQYTAQRSGQLGFIAPAPDVDGYPAVYADLKDRRAAGDCSLVVGIADDLVFSVAAQGYKGEQDSCGVAQQTATAVVKTLKGA</sequence>
<name>A0ABW5GQQ6_9PSEU</name>
<keyword evidence="4" id="KW-1185">Reference proteome</keyword>